<proteinExistence type="predicted"/>
<gene>
    <name evidence="1" type="ORF">AGOR_G00074370</name>
</gene>
<dbReference type="EMBL" id="JAERUA010000006">
    <property type="protein sequence ID" value="KAI1898631.1"/>
    <property type="molecule type" value="Genomic_DNA"/>
</dbReference>
<comment type="caution">
    <text evidence="1">The sequence shown here is derived from an EMBL/GenBank/DDBJ whole genome shotgun (WGS) entry which is preliminary data.</text>
</comment>
<name>A0A8T3DNJ6_9TELE</name>
<protein>
    <submittedName>
        <fullName evidence="1">Uncharacterized protein</fullName>
    </submittedName>
</protein>
<evidence type="ECO:0000313" key="1">
    <source>
        <dbReference type="EMBL" id="KAI1898631.1"/>
    </source>
</evidence>
<sequence>MEEAGVDINSYKSSVLFELCSILTSTQSLVKELQALVALTDPESGKLPQSQANALDSIAVWKSLFAAVEPDTDD</sequence>
<organism evidence="1 2">
    <name type="scientific">Albula goreensis</name>
    <dbReference type="NCBI Taxonomy" id="1534307"/>
    <lineage>
        <taxon>Eukaryota</taxon>
        <taxon>Metazoa</taxon>
        <taxon>Chordata</taxon>
        <taxon>Craniata</taxon>
        <taxon>Vertebrata</taxon>
        <taxon>Euteleostomi</taxon>
        <taxon>Actinopterygii</taxon>
        <taxon>Neopterygii</taxon>
        <taxon>Teleostei</taxon>
        <taxon>Albuliformes</taxon>
        <taxon>Albulidae</taxon>
        <taxon>Albula</taxon>
    </lineage>
</organism>
<reference evidence="1" key="1">
    <citation type="submission" date="2021-01" db="EMBL/GenBank/DDBJ databases">
        <authorList>
            <person name="Zahm M."/>
            <person name="Roques C."/>
            <person name="Cabau C."/>
            <person name="Klopp C."/>
            <person name="Donnadieu C."/>
            <person name="Jouanno E."/>
            <person name="Lampietro C."/>
            <person name="Louis A."/>
            <person name="Herpin A."/>
            <person name="Echchiki A."/>
            <person name="Berthelot C."/>
            <person name="Parey E."/>
            <person name="Roest-Crollius H."/>
            <person name="Braasch I."/>
            <person name="Postlethwait J."/>
            <person name="Bobe J."/>
            <person name="Montfort J."/>
            <person name="Bouchez O."/>
            <person name="Begum T."/>
            <person name="Mejri S."/>
            <person name="Adams A."/>
            <person name="Chen W.-J."/>
            <person name="Guiguen Y."/>
        </authorList>
    </citation>
    <scope>NUCLEOTIDE SEQUENCE</scope>
    <source>
        <tissue evidence="1">Blood</tissue>
    </source>
</reference>
<accession>A0A8T3DNJ6</accession>
<keyword evidence="2" id="KW-1185">Reference proteome</keyword>
<dbReference type="AlphaFoldDB" id="A0A8T3DNJ6"/>
<dbReference type="OrthoDB" id="1906282at2759"/>
<evidence type="ECO:0000313" key="2">
    <source>
        <dbReference type="Proteomes" id="UP000829720"/>
    </source>
</evidence>
<dbReference type="Proteomes" id="UP000829720">
    <property type="component" value="Unassembled WGS sequence"/>
</dbReference>